<gene>
    <name evidence="4" type="ORF">APLA_LOCUS16169</name>
</gene>
<dbReference type="PANTHER" id="PTHR33936">
    <property type="entry name" value="PROTEIN CBG17840"/>
    <property type="match status" value="1"/>
</dbReference>
<dbReference type="InterPro" id="IPR013087">
    <property type="entry name" value="Znf_C2H2_type"/>
</dbReference>
<keyword evidence="1" id="KW-0863">Zinc-finger</keyword>
<name>A0A8S1BMR4_ARCPL</name>
<dbReference type="GO" id="GO:0008270">
    <property type="term" value="F:zinc ion binding"/>
    <property type="evidence" value="ECO:0007669"/>
    <property type="project" value="UniProtKB-KW"/>
</dbReference>
<evidence type="ECO:0000256" key="1">
    <source>
        <dbReference type="PROSITE-ProRule" id="PRU00042"/>
    </source>
</evidence>
<dbReference type="EMBL" id="CADEBD010000620">
    <property type="protein sequence ID" value="CAB3258234.1"/>
    <property type="molecule type" value="Genomic_DNA"/>
</dbReference>
<feature type="domain" description="C2H2-type" evidence="3">
    <location>
        <begin position="110"/>
        <end position="138"/>
    </location>
</feature>
<dbReference type="PROSITE" id="PS00028">
    <property type="entry name" value="ZINC_FINGER_C2H2_1"/>
    <property type="match status" value="3"/>
</dbReference>
<sequence>MGAKAPEKLKLRRQSCKCEVCGRKFLNHRALISHRKFVHKTSIETKRVSVKKPPDLQDSKVITKSTDNKTYSKIGAEEPSSKVTNKNDLKVTAVKDSKNKRSTTKKRIEFKCPRCIKVFSVYFSAYRHIQKSHCVDKNDLPVQPNSSDLIRPIRVELFDCCNKFLPISEEHVCTEVSQERMDRFMCLGCQKTFDSLALFEQHVKVLHALQADCLYFPSNAEFTTWKSDLEAVTKVKFQTLAPSVDNSKHIYHCSHQPPIETDKSLLCPSSLIVTELNNGYQVIYYKEHFGHSCLDLPQLKYKTNSILPFLKDIDIQHVDSYEHVHQQLKSIMNNVMASAPKGDVGVLYTLLDKALEMTLVLNNVGLEDQTVVNKSLTDNQITAVLSEVGTYPAKRKAESVKKDVKLNKLDEENGENIKNDSLFNKTVLNKTVAKKAVESLPSTPLQKTLIQSSPSFNDTYKNFVDQNFKSTTDTSTPKKHTIKKKTVMKTKIGQFKVRPSLSPKGSVVETSPIKIKPQESPKMSKLGSSPKRLQIHSNLLLKNARPVVSPKSMKPSLSPKISKPSMSPKTKHTAIKLVGYKIKPDFKYEVKEQENDCNILILKI</sequence>
<dbReference type="Gene3D" id="3.30.160.60">
    <property type="entry name" value="Classic Zinc Finger"/>
    <property type="match status" value="1"/>
</dbReference>
<feature type="region of interest" description="Disordered" evidence="2">
    <location>
        <begin position="547"/>
        <end position="570"/>
    </location>
</feature>
<proteinExistence type="predicted"/>
<comment type="caution">
    <text evidence="4">The sequence shown here is derived from an EMBL/GenBank/DDBJ whole genome shotgun (WGS) entry which is preliminary data.</text>
</comment>
<dbReference type="Proteomes" id="UP000494256">
    <property type="component" value="Unassembled WGS sequence"/>
</dbReference>
<feature type="domain" description="C2H2-type" evidence="3">
    <location>
        <begin position="184"/>
        <end position="212"/>
    </location>
</feature>
<reference evidence="4 5" key="1">
    <citation type="submission" date="2020-04" db="EMBL/GenBank/DDBJ databases">
        <authorList>
            <person name="Wallbank WR R."/>
            <person name="Pardo Diaz C."/>
            <person name="Kozak K."/>
            <person name="Martin S."/>
            <person name="Jiggins C."/>
            <person name="Moest M."/>
            <person name="Warren A I."/>
            <person name="Byers J.R.P. K."/>
            <person name="Montejo-Kovacevich G."/>
            <person name="Yen C E."/>
        </authorList>
    </citation>
    <scope>NUCLEOTIDE SEQUENCE [LARGE SCALE GENOMIC DNA]</scope>
</reference>
<feature type="domain" description="C2H2-type" evidence="3">
    <location>
        <begin position="16"/>
        <end position="39"/>
    </location>
</feature>
<dbReference type="SMART" id="SM00355">
    <property type="entry name" value="ZnF_C2H2"/>
    <property type="match status" value="3"/>
</dbReference>
<accession>A0A8S1BMR4</accession>
<feature type="compositionally biased region" description="Low complexity" evidence="2">
    <location>
        <begin position="549"/>
        <end position="568"/>
    </location>
</feature>
<organism evidence="4 5">
    <name type="scientific">Arctia plantaginis</name>
    <name type="common">Wood tiger moth</name>
    <name type="synonym">Phalaena plantaginis</name>
    <dbReference type="NCBI Taxonomy" id="874455"/>
    <lineage>
        <taxon>Eukaryota</taxon>
        <taxon>Metazoa</taxon>
        <taxon>Ecdysozoa</taxon>
        <taxon>Arthropoda</taxon>
        <taxon>Hexapoda</taxon>
        <taxon>Insecta</taxon>
        <taxon>Pterygota</taxon>
        <taxon>Neoptera</taxon>
        <taxon>Endopterygota</taxon>
        <taxon>Lepidoptera</taxon>
        <taxon>Glossata</taxon>
        <taxon>Ditrysia</taxon>
        <taxon>Noctuoidea</taxon>
        <taxon>Erebidae</taxon>
        <taxon>Arctiinae</taxon>
        <taxon>Arctia</taxon>
    </lineage>
</organism>
<dbReference type="PANTHER" id="PTHR33936:SF24">
    <property type="entry name" value="C2H2-TYPE DOMAIN-CONTAINING PROTEIN"/>
    <property type="match status" value="1"/>
</dbReference>
<dbReference type="InterPro" id="IPR036236">
    <property type="entry name" value="Znf_C2H2_sf"/>
</dbReference>
<dbReference type="AlphaFoldDB" id="A0A8S1BMR4"/>
<evidence type="ECO:0000313" key="5">
    <source>
        <dbReference type="Proteomes" id="UP000494256"/>
    </source>
</evidence>
<dbReference type="InterPro" id="IPR052797">
    <property type="entry name" value="RegFact_GeneExpr_CellDeath"/>
</dbReference>
<dbReference type="PROSITE" id="PS50157">
    <property type="entry name" value="ZINC_FINGER_C2H2_2"/>
    <property type="match status" value="3"/>
</dbReference>
<evidence type="ECO:0000256" key="2">
    <source>
        <dbReference type="SAM" id="MobiDB-lite"/>
    </source>
</evidence>
<dbReference type="SUPFAM" id="SSF57667">
    <property type="entry name" value="beta-beta-alpha zinc fingers"/>
    <property type="match status" value="1"/>
</dbReference>
<dbReference type="OrthoDB" id="10052054at2759"/>
<evidence type="ECO:0000259" key="3">
    <source>
        <dbReference type="PROSITE" id="PS50157"/>
    </source>
</evidence>
<keyword evidence="1" id="KW-0479">Metal-binding</keyword>
<protein>
    <recommendedName>
        <fullName evidence="3">C2H2-type domain-containing protein</fullName>
    </recommendedName>
</protein>
<evidence type="ECO:0000313" key="4">
    <source>
        <dbReference type="EMBL" id="CAB3258234.1"/>
    </source>
</evidence>
<keyword evidence="1" id="KW-0862">Zinc</keyword>